<dbReference type="PANTHER" id="PTHR46558:SF3">
    <property type="entry name" value="TRANSCRIPTIONAL REGULATOR"/>
    <property type="match status" value="1"/>
</dbReference>
<dbReference type="Proteomes" id="UP000249890">
    <property type="component" value="Chromosome"/>
</dbReference>
<dbReference type="GO" id="GO:0003677">
    <property type="term" value="F:DNA binding"/>
    <property type="evidence" value="ECO:0007669"/>
    <property type="project" value="UniProtKB-KW"/>
</dbReference>
<organism evidence="3 4">
    <name type="scientific">Paenibacillus donghaensis</name>
    <dbReference type="NCBI Taxonomy" id="414771"/>
    <lineage>
        <taxon>Bacteria</taxon>
        <taxon>Bacillati</taxon>
        <taxon>Bacillota</taxon>
        <taxon>Bacilli</taxon>
        <taxon>Bacillales</taxon>
        <taxon>Paenibacillaceae</taxon>
        <taxon>Paenibacillus</taxon>
    </lineage>
</organism>
<dbReference type="PANTHER" id="PTHR46558">
    <property type="entry name" value="TRACRIPTIONAL REGULATORY PROTEIN-RELATED-RELATED"/>
    <property type="match status" value="1"/>
</dbReference>
<protein>
    <submittedName>
        <fullName evidence="3">Transcriptional regulator</fullName>
    </submittedName>
</protein>
<keyword evidence="4" id="KW-1185">Reference proteome</keyword>
<dbReference type="InterPro" id="IPR001387">
    <property type="entry name" value="Cro/C1-type_HTH"/>
</dbReference>
<evidence type="ECO:0000313" key="4">
    <source>
        <dbReference type="Proteomes" id="UP000249890"/>
    </source>
</evidence>
<dbReference type="SUPFAM" id="SSF47413">
    <property type="entry name" value="lambda repressor-like DNA-binding domains"/>
    <property type="match status" value="1"/>
</dbReference>
<dbReference type="CDD" id="cd00093">
    <property type="entry name" value="HTH_XRE"/>
    <property type="match status" value="1"/>
</dbReference>
<accession>A0A2Z2K547</accession>
<dbReference type="Gene3D" id="1.10.260.40">
    <property type="entry name" value="lambda repressor-like DNA-binding domains"/>
    <property type="match status" value="1"/>
</dbReference>
<reference evidence="3 4" key="1">
    <citation type="submission" date="2017-06" db="EMBL/GenBank/DDBJ databases">
        <title>Complete genome sequence of Paenibacillus donghaensis KCTC 13049T isolated from East Sea sediment, South Korea.</title>
        <authorList>
            <person name="Jung B.K."/>
            <person name="Hong S.-J."/>
            <person name="Shin J.-H."/>
        </authorList>
    </citation>
    <scope>NUCLEOTIDE SEQUENCE [LARGE SCALE GENOMIC DNA]</scope>
    <source>
        <strain evidence="3 4">KCTC 13049</strain>
    </source>
</reference>
<dbReference type="RefSeq" id="WP_087915169.1">
    <property type="nucleotide sequence ID" value="NZ_CP021780.1"/>
</dbReference>
<feature type="domain" description="HTH cro/C1-type" evidence="2">
    <location>
        <begin position="7"/>
        <end position="61"/>
    </location>
</feature>
<keyword evidence="1" id="KW-0238">DNA-binding</keyword>
<dbReference type="EMBL" id="CP021780">
    <property type="protein sequence ID" value="ASA21156.1"/>
    <property type="molecule type" value="Genomic_DNA"/>
</dbReference>
<evidence type="ECO:0000313" key="3">
    <source>
        <dbReference type="EMBL" id="ASA21156.1"/>
    </source>
</evidence>
<dbReference type="AlphaFoldDB" id="A0A2Z2K547"/>
<evidence type="ECO:0000256" key="1">
    <source>
        <dbReference type="ARBA" id="ARBA00023125"/>
    </source>
</evidence>
<gene>
    <name evidence="3" type="ORF">B9T62_10365</name>
</gene>
<dbReference type="PROSITE" id="PS50943">
    <property type="entry name" value="HTH_CROC1"/>
    <property type="match status" value="1"/>
</dbReference>
<proteinExistence type="predicted"/>
<dbReference type="Pfam" id="PF01381">
    <property type="entry name" value="HTH_3"/>
    <property type="match status" value="1"/>
</dbReference>
<dbReference type="SMART" id="SM00530">
    <property type="entry name" value="HTH_XRE"/>
    <property type="match status" value="1"/>
</dbReference>
<dbReference type="KEGG" id="pdh:B9T62_10365"/>
<name>A0A2Z2K547_9BACL</name>
<evidence type="ECO:0000259" key="2">
    <source>
        <dbReference type="PROSITE" id="PS50943"/>
    </source>
</evidence>
<dbReference type="InterPro" id="IPR010982">
    <property type="entry name" value="Lambda_DNA-bd_dom_sf"/>
</dbReference>
<sequence>MSKNLKLKAARAAKDLSQKQLAEAVGVTRQTIIAIENGDYNPTIRLCIDICLTLGLTLDQLFWEGEKNEQVPSG</sequence>
<dbReference type="OrthoDB" id="9808239at2"/>